<accession>A0A4C1ZA96</accession>
<dbReference type="EMBL" id="BGZK01001656">
    <property type="protein sequence ID" value="GBP84044.1"/>
    <property type="molecule type" value="Genomic_DNA"/>
</dbReference>
<name>A0A4C1ZA96_EUMVA</name>
<evidence type="ECO:0000313" key="2">
    <source>
        <dbReference type="Proteomes" id="UP000299102"/>
    </source>
</evidence>
<proteinExistence type="predicted"/>
<dbReference type="AlphaFoldDB" id="A0A4C1ZA96"/>
<gene>
    <name evidence="1" type="ORF">EVAR_67643_1</name>
</gene>
<reference evidence="1 2" key="1">
    <citation type="journal article" date="2019" name="Commun. Biol.">
        <title>The bagworm genome reveals a unique fibroin gene that provides high tensile strength.</title>
        <authorList>
            <person name="Kono N."/>
            <person name="Nakamura H."/>
            <person name="Ohtoshi R."/>
            <person name="Tomita M."/>
            <person name="Numata K."/>
            <person name="Arakawa K."/>
        </authorList>
    </citation>
    <scope>NUCLEOTIDE SEQUENCE [LARGE SCALE GENOMIC DNA]</scope>
</reference>
<dbReference type="Proteomes" id="UP000299102">
    <property type="component" value="Unassembled WGS sequence"/>
</dbReference>
<comment type="caution">
    <text evidence="1">The sequence shown here is derived from an EMBL/GenBank/DDBJ whole genome shotgun (WGS) entry which is preliminary data.</text>
</comment>
<evidence type="ECO:0000313" key="1">
    <source>
        <dbReference type="EMBL" id="GBP84044.1"/>
    </source>
</evidence>
<protein>
    <submittedName>
        <fullName evidence="1">Uncharacterized protein</fullName>
    </submittedName>
</protein>
<organism evidence="1 2">
    <name type="scientific">Eumeta variegata</name>
    <name type="common">Bagworm moth</name>
    <name type="synonym">Eumeta japonica</name>
    <dbReference type="NCBI Taxonomy" id="151549"/>
    <lineage>
        <taxon>Eukaryota</taxon>
        <taxon>Metazoa</taxon>
        <taxon>Ecdysozoa</taxon>
        <taxon>Arthropoda</taxon>
        <taxon>Hexapoda</taxon>
        <taxon>Insecta</taxon>
        <taxon>Pterygota</taxon>
        <taxon>Neoptera</taxon>
        <taxon>Endopterygota</taxon>
        <taxon>Lepidoptera</taxon>
        <taxon>Glossata</taxon>
        <taxon>Ditrysia</taxon>
        <taxon>Tineoidea</taxon>
        <taxon>Psychidae</taxon>
        <taxon>Oiketicinae</taxon>
        <taxon>Eumeta</taxon>
    </lineage>
</organism>
<keyword evidence="2" id="KW-1185">Reference proteome</keyword>
<sequence length="188" mass="20907">MRPQVRVASSDRMSSVATTTFQKFTPLGVSSICRGTRRARRDARGARGAGRAAVTRAQEVGGTVNTQTAYELRMERETNTPPVTYGEPAKQQMRSDAVSFGFNYLPHRNEGPWAAPAPEPPSSGVLHPALFPDMFSFYFRRRRQEAFEAKPIYICKCLRRATLRALSICRGITTAQEKRDCDAAAMDS</sequence>